<keyword evidence="2" id="KW-0560">Oxidoreductase</keyword>
<dbReference type="GO" id="GO:0010181">
    <property type="term" value="F:FMN binding"/>
    <property type="evidence" value="ECO:0007669"/>
    <property type="project" value="InterPro"/>
</dbReference>
<protein>
    <submittedName>
        <fullName evidence="4">2,4-dienoyl-CoA reductase</fullName>
    </submittedName>
</protein>
<proteinExistence type="predicted"/>
<evidence type="ECO:0000256" key="1">
    <source>
        <dbReference type="ARBA" id="ARBA00022630"/>
    </source>
</evidence>
<evidence type="ECO:0000259" key="3">
    <source>
        <dbReference type="Pfam" id="PF00724"/>
    </source>
</evidence>
<organism evidence="4">
    <name type="scientific">Candidatus Caldatribacterium californiense</name>
    <dbReference type="NCBI Taxonomy" id="1454726"/>
    <lineage>
        <taxon>Bacteria</taxon>
        <taxon>Pseudomonadati</taxon>
        <taxon>Atribacterota</taxon>
        <taxon>Atribacteria</taxon>
        <taxon>Atribacterales</taxon>
        <taxon>Candidatus Caldatribacteriaceae</taxon>
        <taxon>Candidatus Caldatribacterium</taxon>
    </lineage>
</organism>
<feature type="domain" description="NADH:flavin oxidoreductase/NADH oxidase N-terminal" evidence="3">
    <location>
        <begin position="6"/>
        <end position="228"/>
    </location>
</feature>
<accession>A0A7V4DEV0</accession>
<dbReference type="InterPro" id="IPR001155">
    <property type="entry name" value="OxRdtase_FMN_N"/>
</dbReference>
<evidence type="ECO:0000256" key="2">
    <source>
        <dbReference type="ARBA" id="ARBA00023002"/>
    </source>
</evidence>
<dbReference type="GO" id="GO:0016491">
    <property type="term" value="F:oxidoreductase activity"/>
    <property type="evidence" value="ECO:0007669"/>
    <property type="project" value="UniProtKB-KW"/>
</dbReference>
<dbReference type="InterPro" id="IPR013785">
    <property type="entry name" value="Aldolase_TIM"/>
</dbReference>
<sequence>MEKSPLFTPIAIGKKEATNRLVINAMECCDSDELGNPSPRTYRRYARLFEGGAGVIFLEAITVSYESRARLNQLSIMPHNAKPLEKFVAEMKRVNPKPLFIFQLTHAGELSNPEFSRRVCVKPLPGLGGDLLSEEDVDAIIDQFVLGARIAYDAGADGVDVKLCHGYLGTQILRPYNDRPWKYGGPWERRRQFAFEIYERIRKAIPDPNFLLGSKVTMWEGIPGGQGCAGPDTAIMDLSEPLDLLRGLKERGANFILVSAGNPSLTIALAHPDKRIPDYAYLHHYFQKEARKVLAPEVVTMGSAYSIFRDGNNNFLGVEREKSSLLYWGNKNIEDGVVDMIAIGRQSLADPFLPKKLLEGKPEEVRWCTLCDACMELLIRQQPTGCVVHEKEYAEILRETRKKYGVLKFKHT</sequence>
<evidence type="ECO:0000313" key="4">
    <source>
        <dbReference type="EMBL" id="HGI31122.1"/>
    </source>
</evidence>
<gene>
    <name evidence="4" type="ORF">ENV30_07450</name>
</gene>
<dbReference type="InterPro" id="IPR051799">
    <property type="entry name" value="NADH_flavin_oxidoreductase"/>
</dbReference>
<dbReference type="SUPFAM" id="SSF51395">
    <property type="entry name" value="FMN-linked oxidoreductases"/>
    <property type="match status" value="1"/>
</dbReference>
<dbReference type="AlphaFoldDB" id="A0A7V4DEV0"/>
<dbReference type="PANTHER" id="PTHR43656:SF2">
    <property type="entry name" value="BINDING OXIDOREDUCTASE, PUTATIVE (AFU_ORTHOLOGUE AFUA_2G08260)-RELATED"/>
    <property type="match status" value="1"/>
</dbReference>
<dbReference type="PANTHER" id="PTHR43656">
    <property type="entry name" value="BINDING OXIDOREDUCTASE, PUTATIVE (AFU_ORTHOLOGUE AFUA_2G08260)-RELATED"/>
    <property type="match status" value="1"/>
</dbReference>
<comment type="caution">
    <text evidence="4">The sequence shown here is derived from an EMBL/GenBank/DDBJ whole genome shotgun (WGS) entry which is preliminary data.</text>
</comment>
<reference evidence="4" key="1">
    <citation type="journal article" date="2020" name="mSystems">
        <title>Genome- and Community-Level Interaction Insights into Carbon Utilization and Element Cycling Functions of Hydrothermarchaeota in Hydrothermal Sediment.</title>
        <authorList>
            <person name="Zhou Z."/>
            <person name="Liu Y."/>
            <person name="Xu W."/>
            <person name="Pan J."/>
            <person name="Luo Z.H."/>
            <person name="Li M."/>
        </authorList>
    </citation>
    <scope>NUCLEOTIDE SEQUENCE [LARGE SCALE GENOMIC DNA]</scope>
    <source>
        <strain evidence="4">SpSt-747</strain>
    </source>
</reference>
<dbReference type="Gene3D" id="3.20.20.70">
    <property type="entry name" value="Aldolase class I"/>
    <property type="match status" value="1"/>
</dbReference>
<name>A0A7V4DEV0_9BACT</name>
<dbReference type="EMBL" id="DTFV01000110">
    <property type="protein sequence ID" value="HGI31122.1"/>
    <property type="molecule type" value="Genomic_DNA"/>
</dbReference>
<keyword evidence="1" id="KW-0285">Flavoprotein</keyword>
<dbReference type="Pfam" id="PF00724">
    <property type="entry name" value="Oxidored_FMN"/>
    <property type="match status" value="1"/>
</dbReference>